<proteinExistence type="predicted"/>
<gene>
    <name evidence="1" type="ORF">DPMN_182478</name>
</gene>
<protein>
    <submittedName>
        <fullName evidence="1">Uncharacterized protein</fullName>
    </submittedName>
</protein>
<evidence type="ECO:0000313" key="2">
    <source>
        <dbReference type="Proteomes" id="UP000828390"/>
    </source>
</evidence>
<evidence type="ECO:0000313" key="1">
    <source>
        <dbReference type="EMBL" id="KAH3748041.1"/>
    </source>
</evidence>
<keyword evidence="2" id="KW-1185">Reference proteome</keyword>
<reference evidence="1" key="2">
    <citation type="submission" date="2020-11" db="EMBL/GenBank/DDBJ databases">
        <authorList>
            <person name="McCartney M.A."/>
            <person name="Auch B."/>
            <person name="Kono T."/>
            <person name="Mallez S."/>
            <person name="Becker A."/>
            <person name="Gohl D.M."/>
            <person name="Silverstein K.A.T."/>
            <person name="Koren S."/>
            <person name="Bechman K.B."/>
            <person name="Herman A."/>
            <person name="Abrahante J.E."/>
            <person name="Garbe J."/>
        </authorList>
    </citation>
    <scope>NUCLEOTIDE SEQUENCE</scope>
    <source>
        <strain evidence="1">Duluth1</strain>
        <tissue evidence="1">Whole animal</tissue>
    </source>
</reference>
<sequence length="168" mass="18961">MRTITVFLKFDSVKPHKRHRCDSFHALSLRPHSLQGSLASPFIRSHDDLTVSKTLLANSLMRSHDYFTVPWLLLPIPFMSSHEDLTFSNTILVSPFMRSPDDLTVSEGFLASPFMRSHDDLTLSTVPLRVLSCVLTTNSQTHRLSLRVLGRSADRTPLIFDGGITLKK</sequence>
<dbReference type="Proteomes" id="UP000828390">
    <property type="component" value="Unassembled WGS sequence"/>
</dbReference>
<organism evidence="1 2">
    <name type="scientific">Dreissena polymorpha</name>
    <name type="common">Zebra mussel</name>
    <name type="synonym">Mytilus polymorpha</name>
    <dbReference type="NCBI Taxonomy" id="45954"/>
    <lineage>
        <taxon>Eukaryota</taxon>
        <taxon>Metazoa</taxon>
        <taxon>Spiralia</taxon>
        <taxon>Lophotrochozoa</taxon>
        <taxon>Mollusca</taxon>
        <taxon>Bivalvia</taxon>
        <taxon>Autobranchia</taxon>
        <taxon>Heteroconchia</taxon>
        <taxon>Euheterodonta</taxon>
        <taxon>Imparidentia</taxon>
        <taxon>Neoheterodontei</taxon>
        <taxon>Myida</taxon>
        <taxon>Dreissenoidea</taxon>
        <taxon>Dreissenidae</taxon>
        <taxon>Dreissena</taxon>
    </lineage>
</organism>
<dbReference type="EMBL" id="JAIWYP010000010">
    <property type="protein sequence ID" value="KAH3748041.1"/>
    <property type="molecule type" value="Genomic_DNA"/>
</dbReference>
<reference evidence="1" key="1">
    <citation type="journal article" date="2019" name="bioRxiv">
        <title>The Genome of the Zebra Mussel, Dreissena polymorpha: A Resource for Invasive Species Research.</title>
        <authorList>
            <person name="McCartney M.A."/>
            <person name="Auch B."/>
            <person name="Kono T."/>
            <person name="Mallez S."/>
            <person name="Zhang Y."/>
            <person name="Obille A."/>
            <person name="Becker A."/>
            <person name="Abrahante J.E."/>
            <person name="Garbe J."/>
            <person name="Badalamenti J.P."/>
            <person name="Herman A."/>
            <person name="Mangelson H."/>
            <person name="Liachko I."/>
            <person name="Sullivan S."/>
            <person name="Sone E.D."/>
            <person name="Koren S."/>
            <person name="Silverstein K.A.T."/>
            <person name="Beckman K.B."/>
            <person name="Gohl D.M."/>
        </authorList>
    </citation>
    <scope>NUCLEOTIDE SEQUENCE</scope>
    <source>
        <strain evidence="1">Duluth1</strain>
        <tissue evidence="1">Whole animal</tissue>
    </source>
</reference>
<comment type="caution">
    <text evidence="1">The sequence shown here is derived from an EMBL/GenBank/DDBJ whole genome shotgun (WGS) entry which is preliminary data.</text>
</comment>
<name>A0A9D4DFI5_DREPO</name>
<accession>A0A9D4DFI5</accession>
<dbReference type="AlphaFoldDB" id="A0A9D4DFI5"/>